<organism evidence="3 4">
    <name type="scientific">Malassezia nana</name>
    <dbReference type="NCBI Taxonomy" id="180528"/>
    <lineage>
        <taxon>Eukaryota</taxon>
        <taxon>Fungi</taxon>
        <taxon>Dikarya</taxon>
        <taxon>Basidiomycota</taxon>
        <taxon>Ustilaginomycotina</taxon>
        <taxon>Malasseziomycetes</taxon>
        <taxon>Malasseziales</taxon>
        <taxon>Malasseziaceae</taxon>
        <taxon>Malassezia</taxon>
    </lineage>
</organism>
<evidence type="ECO:0000313" key="4">
    <source>
        <dbReference type="Proteomes" id="UP001213623"/>
    </source>
</evidence>
<dbReference type="PANTHER" id="PTHR28594">
    <property type="entry name" value="ATR-INTERACTING PROTEIN"/>
    <property type="match status" value="1"/>
</dbReference>
<evidence type="ECO:0000256" key="2">
    <source>
        <dbReference type="SAM" id="MobiDB-lite"/>
    </source>
</evidence>
<dbReference type="EMBL" id="CP119894">
    <property type="protein sequence ID" value="WFD26835.1"/>
    <property type="molecule type" value="Genomic_DNA"/>
</dbReference>
<dbReference type="InterPro" id="IPR033349">
    <property type="entry name" value="ATRIP"/>
</dbReference>
<feature type="compositionally biased region" description="Low complexity" evidence="2">
    <location>
        <begin position="416"/>
        <end position="430"/>
    </location>
</feature>
<reference evidence="3" key="1">
    <citation type="submission" date="2023-03" db="EMBL/GenBank/DDBJ databases">
        <title>Mating type loci evolution in Malassezia.</title>
        <authorList>
            <person name="Coelho M.A."/>
        </authorList>
    </citation>
    <scope>NUCLEOTIDE SEQUENCE</scope>
    <source>
        <strain evidence="3">CBS 9557</strain>
    </source>
</reference>
<keyword evidence="1" id="KW-0175">Coiled coil</keyword>
<feature type="coiled-coil region" evidence="1">
    <location>
        <begin position="48"/>
        <end position="78"/>
    </location>
</feature>
<gene>
    <name evidence="3" type="ORF">MNAN1_001824</name>
</gene>
<sequence>MDEDGAEACFDDPWWDELAIDHETESQLQVIEQTGQPSPTATQESLPFSTLQAQIQELRALKKQQEDLIATLSKENQQQHGEIAVVRANWNRVQQQNLALQHRQSDLEKEYRTKLETIQQENRRQMERLETAAAFRGSPLAHPRTKRQRPTQELDPAPSLPSVRTSTKREFPHFDNSFLPPSPTPGGAAPAKTTPPLPLPAHRGSDASLSTPSPEPMLPSESTEPVDPCTFVLISVFVRQTRWLTHVLCYPCQEREAGPSPAKGEYETPSSPSMLLHMLRLDLPADVSTLLRERWQYAIKQLWQCVLRGTSYEAFQLDCGGMAQMILGDLPDSNTRPHLRSTVSRVWAVQAEWLYGTVAGALRTMLDVLLSAALPWCLCQVLGWIGALSVAHPEFVPYTLKSVRWLCWDDAPGVRPSPSTPSSSQGASPSKLRGSQPLPLVPMLVECLRLTSRPSSGKSPEPRGMEAADQHALQQSVVRVCHTVAWTQAPYGLQELQPLLHTPGVLLLLLSKPNESAAVLLDTLDLLTLITGDPLALHMCMSTQWEPAWQPEMSARFSQARFPVVDVLAKHLVDRRNDTPPLWSHQIHTAILTFLVQAMRWPDASVVLADSCTLLPALIQVLSWDVQILWNSEPAVPSPGLQSAERALERVCQSTQCLHGMFLPEGQPPRPLAEKLLAPQVQNALHGVRLAFVVAVARIAFASEPDWLVHPAVSEPAAIERRSRMRTQLESAAGTLRY</sequence>
<evidence type="ECO:0000256" key="1">
    <source>
        <dbReference type="SAM" id="Coils"/>
    </source>
</evidence>
<dbReference type="AlphaFoldDB" id="A0AAF0EJ25"/>
<evidence type="ECO:0000313" key="3">
    <source>
        <dbReference type="EMBL" id="WFD26835.1"/>
    </source>
</evidence>
<keyword evidence="4" id="KW-1185">Reference proteome</keyword>
<dbReference type="GO" id="GO:0000077">
    <property type="term" value="P:DNA damage checkpoint signaling"/>
    <property type="evidence" value="ECO:0007669"/>
    <property type="project" value="InterPro"/>
</dbReference>
<protein>
    <submittedName>
        <fullName evidence="3">Uncharacterized protein</fullName>
    </submittedName>
</protein>
<feature type="region of interest" description="Disordered" evidence="2">
    <location>
        <begin position="133"/>
        <end position="224"/>
    </location>
</feature>
<name>A0AAF0EJ25_9BASI</name>
<accession>A0AAF0EJ25</accession>
<feature type="region of interest" description="Disordered" evidence="2">
    <location>
        <begin position="415"/>
        <end position="437"/>
    </location>
</feature>
<dbReference type="Proteomes" id="UP001213623">
    <property type="component" value="Chromosome 3"/>
</dbReference>
<proteinExistence type="predicted"/>
<dbReference type="PANTHER" id="PTHR28594:SF1">
    <property type="entry name" value="ATR-INTERACTING PROTEIN"/>
    <property type="match status" value="1"/>
</dbReference>